<dbReference type="PROSITE" id="PS51257">
    <property type="entry name" value="PROKAR_LIPOPROTEIN"/>
    <property type="match status" value="1"/>
</dbReference>
<keyword evidence="1" id="KW-0732">Signal</keyword>
<evidence type="ECO:0000313" key="2">
    <source>
        <dbReference type="EMBL" id="KAJ7220169.1"/>
    </source>
</evidence>
<feature type="signal peptide" evidence="1">
    <location>
        <begin position="1"/>
        <end position="18"/>
    </location>
</feature>
<dbReference type="Proteomes" id="UP001219525">
    <property type="component" value="Unassembled WGS sequence"/>
</dbReference>
<sequence>MFSLPRVFTLSLVFVACASQLNIRQSTNTNAAINSILDTLDESIHHISPTILTLMANQTLSASTLGPQMTTLENAFTQADNDLAATAVSAGSTTVAPTNDDISITYSDIMQLVSTTLSGIIPSGDVPGFPTMVQTFDPIMAKTTLQLNITSPASLVLVHKMMADARQFFAAEGFTQTLSALGF</sequence>
<accession>A0AAD6VRS4</accession>
<comment type="caution">
    <text evidence="2">The sequence shown here is derived from an EMBL/GenBank/DDBJ whole genome shotgun (WGS) entry which is preliminary data.</text>
</comment>
<proteinExistence type="predicted"/>
<protein>
    <submittedName>
        <fullName evidence="2">POXA3b laccase small subunit</fullName>
    </submittedName>
</protein>
<dbReference type="AlphaFoldDB" id="A0AAD6VRS4"/>
<name>A0AAD6VRS4_9AGAR</name>
<evidence type="ECO:0000313" key="3">
    <source>
        <dbReference type="Proteomes" id="UP001219525"/>
    </source>
</evidence>
<dbReference type="EMBL" id="JARJCW010000010">
    <property type="protein sequence ID" value="KAJ7220169.1"/>
    <property type="molecule type" value="Genomic_DNA"/>
</dbReference>
<organism evidence="2 3">
    <name type="scientific">Mycena pura</name>
    <dbReference type="NCBI Taxonomy" id="153505"/>
    <lineage>
        <taxon>Eukaryota</taxon>
        <taxon>Fungi</taxon>
        <taxon>Dikarya</taxon>
        <taxon>Basidiomycota</taxon>
        <taxon>Agaricomycotina</taxon>
        <taxon>Agaricomycetes</taxon>
        <taxon>Agaricomycetidae</taxon>
        <taxon>Agaricales</taxon>
        <taxon>Marasmiineae</taxon>
        <taxon>Mycenaceae</taxon>
        <taxon>Mycena</taxon>
    </lineage>
</organism>
<evidence type="ECO:0000256" key="1">
    <source>
        <dbReference type="SAM" id="SignalP"/>
    </source>
</evidence>
<keyword evidence="3" id="KW-1185">Reference proteome</keyword>
<feature type="chain" id="PRO_5041933568" evidence="1">
    <location>
        <begin position="19"/>
        <end position="183"/>
    </location>
</feature>
<gene>
    <name evidence="2" type="ORF">GGX14DRAFT_433662</name>
</gene>
<reference evidence="2" key="1">
    <citation type="submission" date="2023-03" db="EMBL/GenBank/DDBJ databases">
        <title>Massive genome expansion in bonnet fungi (Mycena s.s.) driven by repeated elements and novel gene families across ecological guilds.</title>
        <authorList>
            <consortium name="Lawrence Berkeley National Laboratory"/>
            <person name="Harder C.B."/>
            <person name="Miyauchi S."/>
            <person name="Viragh M."/>
            <person name="Kuo A."/>
            <person name="Thoen E."/>
            <person name="Andreopoulos B."/>
            <person name="Lu D."/>
            <person name="Skrede I."/>
            <person name="Drula E."/>
            <person name="Henrissat B."/>
            <person name="Morin E."/>
            <person name="Kohler A."/>
            <person name="Barry K."/>
            <person name="LaButti K."/>
            <person name="Morin E."/>
            <person name="Salamov A."/>
            <person name="Lipzen A."/>
            <person name="Mereny Z."/>
            <person name="Hegedus B."/>
            <person name="Baldrian P."/>
            <person name="Stursova M."/>
            <person name="Weitz H."/>
            <person name="Taylor A."/>
            <person name="Grigoriev I.V."/>
            <person name="Nagy L.G."/>
            <person name="Martin F."/>
            <person name="Kauserud H."/>
        </authorList>
    </citation>
    <scope>NUCLEOTIDE SEQUENCE</scope>
    <source>
        <strain evidence="2">9144</strain>
    </source>
</reference>